<keyword evidence="2 5" id="KW-0808">Transferase</keyword>
<comment type="caution">
    <text evidence="5">The sequence shown here is derived from an EMBL/GenBank/DDBJ whole genome shotgun (WGS) entry which is preliminary data.</text>
</comment>
<gene>
    <name evidence="5" type="ORF">F4Y42_07895</name>
</gene>
<dbReference type="SUPFAM" id="SSF53448">
    <property type="entry name" value="Nucleotide-diphospho-sugar transferases"/>
    <property type="match status" value="1"/>
</dbReference>
<evidence type="ECO:0000256" key="2">
    <source>
        <dbReference type="ARBA" id="ARBA00022679"/>
    </source>
</evidence>
<dbReference type="InterPro" id="IPR002618">
    <property type="entry name" value="UDPGP_fam"/>
</dbReference>
<sequence>MGRIPTVSFAPVRQKMKQAGLDDLLIRSFEHYYAQLGAGATGYIPGASARPPSDIADSSTVTGLHDEGLDALGRLVVVKLNGGLGATMGLHGPRSLLMVKNGLRFLDIIVRHVLHLRRKMTARLPLIFMNSYSTQEATRQALDAYPQLAACDAGALPLTFLQNKVPKIWQETLQPVEWHQDPAKEWCPPGHGDIYLTLHMSSLLRKMLSLGYEYMFVSNADNLGATVDIEILGYFAARNLPFMMEVTERTAADRKGGHLAQSPDGRLLLREIAQCPPEEVEQFQDIDRYRLFNTNNLWIHLPTLRKLLQERDGFLDLPMIVNSKPVDPARPDSPPVFQLETAVGLAISAFDGAHAIQVSRDRFMPVKRCNDLLALRSDAFALSQLQCVGLDPRRGCDPFPGGAPLVELDDRFYQFIDQIEERFPHGPPSLLRCRSLSITGPYTFGDSVTVEGDVTLSNSTDTPIVIPDGATLSG</sequence>
<dbReference type="GO" id="GO:0003983">
    <property type="term" value="F:UTP:glucose-1-phosphate uridylyltransferase activity"/>
    <property type="evidence" value="ECO:0007669"/>
    <property type="project" value="InterPro"/>
</dbReference>
<keyword evidence="3 5" id="KW-0548">Nucleotidyltransferase</keyword>
<evidence type="ECO:0000313" key="5">
    <source>
        <dbReference type="EMBL" id="MXY93353.1"/>
    </source>
</evidence>
<dbReference type="Gene3D" id="3.90.550.10">
    <property type="entry name" value="Spore Coat Polysaccharide Biosynthesis Protein SpsA, Chain A"/>
    <property type="match status" value="1"/>
</dbReference>
<accession>A0A6B0YR89</accession>
<proteinExistence type="inferred from homology"/>
<dbReference type="EMBL" id="VXRG01000067">
    <property type="protein sequence ID" value="MXY93353.1"/>
    <property type="molecule type" value="Genomic_DNA"/>
</dbReference>
<dbReference type="InterPro" id="IPR016267">
    <property type="entry name" value="UDPGP_trans"/>
</dbReference>
<dbReference type="InterPro" id="IPR029044">
    <property type="entry name" value="Nucleotide-diphossugar_trans"/>
</dbReference>
<dbReference type="PANTHER" id="PTHR43511">
    <property type="match status" value="1"/>
</dbReference>
<dbReference type="PIRSF" id="PIRSF000806">
    <property type="entry name" value="UDPGP"/>
    <property type="match status" value="1"/>
</dbReference>
<name>A0A6B0YR89_9CHLR</name>
<dbReference type="Pfam" id="PF01704">
    <property type="entry name" value="UDPGP"/>
    <property type="match status" value="1"/>
</dbReference>
<organism evidence="5">
    <name type="scientific">Caldilineaceae bacterium SB0664_bin_27</name>
    <dbReference type="NCBI Taxonomy" id="2605260"/>
    <lineage>
        <taxon>Bacteria</taxon>
        <taxon>Bacillati</taxon>
        <taxon>Chloroflexota</taxon>
        <taxon>Caldilineae</taxon>
        <taxon>Caldilineales</taxon>
        <taxon>Caldilineaceae</taxon>
    </lineage>
</organism>
<dbReference type="Gene3D" id="2.160.10.10">
    <property type="entry name" value="Hexapeptide repeat proteins"/>
    <property type="match status" value="1"/>
</dbReference>
<evidence type="ECO:0000256" key="3">
    <source>
        <dbReference type="ARBA" id="ARBA00022695"/>
    </source>
</evidence>
<feature type="binding site" evidence="4">
    <location>
        <position position="191"/>
    </location>
    <ligand>
        <name>substrate</name>
    </ligand>
</feature>
<comment type="similarity">
    <text evidence="1">Belongs to the UDPGP type 1 family.</text>
</comment>
<protein>
    <submittedName>
        <fullName evidence="5">UTP--glucose-1-phosphate uridylyltransferase</fullName>
    </submittedName>
</protein>
<evidence type="ECO:0000256" key="4">
    <source>
        <dbReference type="PIRSR" id="PIRSR000806-1"/>
    </source>
</evidence>
<dbReference type="CDD" id="cd00897">
    <property type="entry name" value="UGPase_euk"/>
    <property type="match status" value="1"/>
</dbReference>
<evidence type="ECO:0000256" key="1">
    <source>
        <dbReference type="ARBA" id="ARBA00010401"/>
    </source>
</evidence>
<dbReference type="AlphaFoldDB" id="A0A6B0YR89"/>
<dbReference type="GO" id="GO:0006011">
    <property type="term" value="P:UDP-alpha-D-glucose metabolic process"/>
    <property type="evidence" value="ECO:0007669"/>
    <property type="project" value="InterPro"/>
</dbReference>
<reference evidence="5" key="1">
    <citation type="submission" date="2019-09" db="EMBL/GenBank/DDBJ databases">
        <title>Characterisation of the sponge microbiome using genome-centric metagenomics.</title>
        <authorList>
            <person name="Engelberts J.P."/>
            <person name="Robbins S.J."/>
            <person name="De Goeij J.M."/>
            <person name="Aranda M."/>
            <person name="Bell S.C."/>
            <person name="Webster N.S."/>
        </authorList>
    </citation>
    <scope>NUCLEOTIDE SEQUENCE</scope>
    <source>
        <strain evidence="5">SB0664_bin_27</strain>
    </source>
</reference>